<feature type="non-terminal residue" evidence="1">
    <location>
        <position position="1"/>
    </location>
</feature>
<protein>
    <submittedName>
        <fullName evidence="1">Uncharacterized protein</fullName>
    </submittedName>
</protein>
<comment type="caution">
    <text evidence="1">The sequence shown here is derived from an EMBL/GenBank/DDBJ whole genome shotgun (WGS) entry which is preliminary data.</text>
</comment>
<dbReference type="OrthoDB" id="1389485at2759"/>
<sequence>MVISIVDGSKSGSEKKQSVVYRVSDTRKCTLGVSAGFNSANVTLRDYIFDREGTRVDIRVGDDEAKIGGGSDFGTVICNHWGSTLAVHKDAGNLLIATKHVTTAHGIALFVSHLYASQKGFSIAVVKVWYDAAKATFMFHITSPSVHSSFEETLLAMKKTYSDVLDSPYSTGQQSIITHLIKNTGGPFYGHLNGSFTTDSVINFFIVHMNNKLPHT</sequence>
<evidence type="ECO:0000313" key="1">
    <source>
        <dbReference type="EMBL" id="RDX75023.1"/>
    </source>
</evidence>
<organism evidence="1 2">
    <name type="scientific">Mucuna pruriens</name>
    <name type="common">Velvet bean</name>
    <name type="synonym">Dolichos pruriens</name>
    <dbReference type="NCBI Taxonomy" id="157652"/>
    <lineage>
        <taxon>Eukaryota</taxon>
        <taxon>Viridiplantae</taxon>
        <taxon>Streptophyta</taxon>
        <taxon>Embryophyta</taxon>
        <taxon>Tracheophyta</taxon>
        <taxon>Spermatophyta</taxon>
        <taxon>Magnoliopsida</taxon>
        <taxon>eudicotyledons</taxon>
        <taxon>Gunneridae</taxon>
        <taxon>Pentapetalae</taxon>
        <taxon>rosids</taxon>
        <taxon>fabids</taxon>
        <taxon>Fabales</taxon>
        <taxon>Fabaceae</taxon>
        <taxon>Papilionoideae</taxon>
        <taxon>50 kb inversion clade</taxon>
        <taxon>NPAAA clade</taxon>
        <taxon>indigoferoid/millettioid clade</taxon>
        <taxon>Phaseoleae</taxon>
        <taxon>Mucuna</taxon>
    </lineage>
</organism>
<proteinExistence type="predicted"/>
<gene>
    <name evidence="1" type="ORF">CR513_45149</name>
</gene>
<accession>A0A371FA57</accession>
<dbReference type="EMBL" id="QJKJ01009972">
    <property type="protein sequence ID" value="RDX75023.1"/>
    <property type="molecule type" value="Genomic_DNA"/>
</dbReference>
<keyword evidence="2" id="KW-1185">Reference proteome</keyword>
<dbReference type="Proteomes" id="UP000257109">
    <property type="component" value="Unassembled WGS sequence"/>
</dbReference>
<evidence type="ECO:0000313" key="2">
    <source>
        <dbReference type="Proteomes" id="UP000257109"/>
    </source>
</evidence>
<name>A0A371FA57_MUCPR</name>
<reference evidence="1" key="1">
    <citation type="submission" date="2018-05" db="EMBL/GenBank/DDBJ databases">
        <title>Draft genome of Mucuna pruriens seed.</title>
        <authorList>
            <person name="Nnadi N.E."/>
            <person name="Vos R."/>
            <person name="Hasami M.H."/>
            <person name="Devisetty U.K."/>
            <person name="Aguiy J.C."/>
        </authorList>
    </citation>
    <scope>NUCLEOTIDE SEQUENCE [LARGE SCALE GENOMIC DNA]</scope>
    <source>
        <strain evidence="1">JCA_2017</strain>
    </source>
</reference>
<dbReference type="AlphaFoldDB" id="A0A371FA57"/>